<name>S8EF23_FOMSC</name>
<reference evidence="2 3" key="1">
    <citation type="journal article" date="2012" name="Science">
        <title>The Paleozoic origin of enzymatic lignin decomposition reconstructed from 31 fungal genomes.</title>
        <authorList>
            <person name="Floudas D."/>
            <person name="Binder M."/>
            <person name="Riley R."/>
            <person name="Barry K."/>
            <person name="Blanchette R.A."/>
            <person name="Henrissat B."/>
            <person name="Martinez A.T."/>
            <person name="Otillar R."/>
            <person name="Spatafora J.W."/>
            <person name="Yadav J.S."/>
            <person name="Aerts A."/>
            <person name="Benoit I."/>
            <person name="Boyd A."/>
            <person name="Carlson A."/>
            <person name="Copeland A."/>
            <person name="Coutinho P.M."/>
            <person name="de Vries R.P."/>
            <person name="Ferreira P."/>
            <person name="Findley K."/>
            <person name="Foster B."/>
            <person name="Gaskell J."/>
            <person name="Glotzer D."/>
            <person name="Gorecki P."/>
            <person name="Heitman J."/>
            <person name="Hesse C."/>
            <person name="Hori C."/>
            <person name="Igarashi K."/>
            <person name="Jurgens J.A."/>
            <person name="Kallen N."/>
            <person name="Kersten P."/>
            <person name="Kohler A."/>
            <person name="Kuees U."/>
            <person name="Kumar T.K.A."/>
            <person name="Kuo A."/>
            <person name="LaButti K."/>
            <person name="Larrondo L.F."/>
            <person name="Lindquist E."/>
            <person name="Ling A."/>
            <person name="Lombard V."/>
            <person name="Lucas S."/>
            <person name="Lundell T."/>
            <person name="Martin R."/>
            <person name="McLaughlin D.J."/>
            <person name="Morgenstern I."/>
            <person name="Morin E."/>
            <person name="Murat C."/>
            <person name="Nagy L.G."/>
            <person name="Nolan M."/>
            <person name="Ohm R.A."/>
            <person name="Patyshakuliyeva A."/>
            <person name="Rokas A."/>
            <person name="Ruiz-Duenas F.J."/>
            <person name="Sabat G."/>
            <person name="Salamov A."/>
            <person name="Samejima M."/>
            <person name="Schmutz J."/>
            <person name="Slot J.C."/>
            <person name="St John F."/>
            <person name="Stenlid J."/>
            <person name="Sun H."/>
            <person name="Sun S."/>
            <person name="Syed K."/>
            <person name="Tsang A."/>
            <person name="Wiebenga A."/>
            <person name="Young D."/>
            <person name="Pisabarro A."/>
            <person name="Eastwood D.C."/>
            <person name="Martin F."/>
            <person name="Cullen D."/>
            <person name="Grigoriev I.V."/>
            <person name="Hibbett D.S."/>
        </authorList>
    </citation>
    <scope>NUCLEOTIDE SEQUENCE</scope>
    <source>
        <strain evidence="3">FP-58527</strain>
    </source>
</reference>
<evidence type="ECO:0000313" key="2">
    <source>
        <dbReference type="EMBL" id="EPT03622.1"/>
    </source>
</evidence>
<proteinExistence type="predicted"/>
<dbReference type="InParanoid" id="S8EF23"/>
<evidence type="ECO:0000313" key="3">
    <source>
        <dbReference type="Proteomes" id="UP000015241"/>
    </source>
</evidence>
<dbReference type="InterPro" id="IPR007727">
    <property type="entry name" value="Spo12"/>
</dbReference>
<protein>
    <submittedName>
        <fullName evidence="2">Uncharacterized protein</fullName>
    </submittedName>
</protein>
<dbReference type="STRING" id="743788.S8EF23"/>
<dbReference type="EMBL" id="KE504129">
    <property type="protein sequence ID" value="EPT03622.1"/>
    <property type="molecule type" value="Genomic_DNA"/>
</dbReference>
<dbReference type="Proteomes" id="UP000015241">
    <property type="component" value="Unassembled WGS sequence"/>
</dbReference>
<feature type="region of interest" description="Disordered" evidence="1">
    <location>
        <begin position="63"/>
        <end position="135"/>
    </location>
</feature>
<dbReference type="AlphaFoldDB" id="S8EF23"/>
<accession>S8EF23</accession>
<dbReference type="HOGENOM" id="CLU_148185_0_0_1"/>
<dbReference type="OrthoDB" id="5578329at2759"/>
<dbReference type="eggNOG" id="ENOG502SBH5">
    <property type="taxonomic scope" value="Eukaryota"/>
</dbReference>
<feature type="compositionally biased region" description="Acidic residues" evidence="1">
    <location>
        <begin position="107"/>
        <end position="118"/>
    </location>
</feature>
<sequence>MSATTTPNDSPVHVQPLHNPSQAAHVVVPQAPLGNATNGLSSQAPGMGAKALLAKKLASHNPKYISPTDKMMTPVSQKLSAAKKKHFTKGAKPMQSLFAPPQKEVTPSDEESGSDEDASAPSPVEEKKDDDENPF</sequence>
<feature type="region of interest" description="Disordered" evidence="1">
    <location>
        <begin position="1"/>
        <end position="22"/>
    </location>
</feature>
<gene>
    <name evidence="2" type="ORF">FOMPIDRAFT_1046659</name>
</gene>
<keyword evidence="3" id="KW-1185">Reference proteome</keyword>
<evidence type="ECO:0000256" key="1">
    <source>
        <dbReference type="SAM" id="MobiDB-lite"/>
    </source>
</evidence>
<organism evidence="2 3">
    <name type="scientific">Fomitopsis schrenkii</name>
    <name type="common">Brown rot fungus</name>
    <dbReference type="NCBI Taxonomy" id="2126942"/>
    <lineage>
        <taxon>Eukaryota</taxon>
        <taxon>Fungi</taxon>
        <taxon>Dikarya</taxon>
        <taxon>Basidiomycota</taxon>
        <taxon>Agaricomycotina</taxon>
        <taxon>Agaricomycetes</taxon>
        <taxon>Polyporales</taxon>
        <taxon>Fomitopsis</taxon>
    </lineage>
</organism>
<dbReference type="Pfam" id="PF05032">
    <property type="entry name" value="Spo12"/>
    <property type="match status" value="1"/>
</dbReference>